<protein>
    <submittedName>
        <fullName evidence="2">Uncharacterized protein</fullName>
    </submittedName>
</protein>
<dbReference type="Proteomes" id="UP000036987">
    <property type="component" value="Unassembled WGS sequence"/>
</dbReference>
<evidence type="ECO:0000313" key="2">
    <source>
        <dbReference type="EMBL" id="KMZ57641.1"/>
    </source>
</evidence>
<gene>
    <name evidence="2" type="ORF">ZOSMA_83G00140</name>
</gene>
<feature type="compositionally biased region" description="Basic and acidic residues" evidence="1">
    <location>
        <begin position="833"/>
        <end position="850"/>
    </location>
</feature>
<evidence type="ECO:0000313" key="3">
    <source>
        <dbReference type="Proteomes" id="UP000036987"/>
    </source>
</evidence>
<keyword evidence="3" id="KW-1185">Reference proteome</keyword>
<evidence type="ECO:0000256" key="1">
    <source>
        <dbReference type="SAM" id="MobiDB-lite"/>
    </source>
</evidence>
<feature type="compositionally biased region" description="Basic and acidic residues" evidence="1">
    <location>
        <begin position="563"/>
        <end position="577"/>
    </location>
</feature>
<proteinExistence type="predicted"/>
<feature type="region of interest" description="Disordered" evidence="1">
    <location>
        <begin position="563"/>
        <end position="675"/>
    </location>
</feature>
<dbReference type="EMBL" id="LFYR01002038">
    <property type="protein sequence ID" value="KMZ57641.1"/>
    <property type="molecule type" value="Genomic_DNA"/>
</dbReference>
<feature type="region of interest" description="Disordered" evidence="1">
    <location>
        <begin position="314"/>
        <end position="334"/>
    </location>
</feature>
<dbReference type="OrthoDB" id="767933at2759"/>
<feature type="compositionally biased region" description="Polar residues" evidence="1">
    <location>
        <begin position="623"/>
        <end position="640"/>
    </location>
</feature>
<dbReference type="PANTHER" id="PTHR31008:SF15">
    <property type="entry name" value="GPI-ANCHORED ADHESIN-LIKE PROTEIN"/>
    <property type="match status" value="1"/>
</dbReference>
<sequence>MNSETTLDYALFQLSPRRSHCELFVWSNGKTEKLASGLMKPFVTHLRVAEEQFSQAAPSIKLEVEKRRIGTAWFNKGTLERFVRFVNTPEVLEMVNTFDAEMSQLEGARSIYLQGAENPLSGTSGKEESAMTSAADKTKKELLKAIDVRLLALKQNLSTACSTALSAGFTLDNISELLLFAQQFGAYRLNEACTKFLSLCQRRAELLTHHNHSTHPLYNQEQWKEPQDHHSSSCSDMSINDPVGNSTIKKIFISSKPISMPSTINISTTQQKNFVGKDNKDNEDSSGLNLAQPLPPPVSGTRRFSVQDRIKQFENKQIENPGERGGGGSGGVNGRFKIGGKKELRRVSSEVSCSSEKSLLRRWSGTCDMSIVLNTSNSIFNSKKEAETIATTSLNYPSHITANKKEDIVGCQTQSKSEDRLPSTFLSQKQYEIPSKKNHAMEIPELKNNSPPSIQQSSLSGRNIFDSRLSQTAAVEPLDQDVFQNQFGGCADLSIQSSSRAHFKDIMDKADTIENVPCRERELSKALQVDVLSNKKKCMSSVGDVATPSVKSVQCSSVVQFRTERKNEDPKSLEKVVSKSQSQPKEFSGKLEETSKGEIETSFVQSSSSLSKTKMRQEEHPKVTSSSHQGIKLRLQTSNPDKIRKPRDKRDERKKSITSLPSSTRRKGKSSGEALDVVSESIEPVYITKASKGALELNNELQMKADELEKLFSVHKLRVPGDNASALKEDLVDMQAHSLSKEAENSEIVFPSHSPLRNDVGDCREFDMNPMKKVGSSDYDYCSTHNYGYLNSLEDGRGKFYEVYMQKRDAKLRKEWGSKRAQKEASLKAMQDSLEHSRNEMKVKFSRSSDRSNSSLYDLRYNRAVLRNKEKVLE</sequence>
<dbReference type="AlphaFoldDB" id="A0A0K9NLM9"/>
<feature type="compositionally biased region" description="Gly residues" evidence="1">
    <location>
        <begin position="323"/>
        <end position="333"/>
    </location>
</feature>
<feature type="compositionally biased region" description="Polar residues" evidence="1">
    <location>
        <begin position="602"/>
        <end position="612"/>
    </location>
</feature>
<feature type="compositionally biased region" description="Basic and acidic residues" evidence="1">
    <location>
        <begin position="587"/>
        <end position="599"/>
    </location>
</feature>
<feature type="region of interest" description="Disordered" evidence="1">
    <location>
        <begin position="831"/>
        <end position="853"/>
    </location>
</feature>
<name>A0A0K9NLM9_ZOSMR</name>
<reference evidence="3" key="1">
    <citation type="journal article" date="2016" name="Nature">
        <title>The genome of the seagrass Zostera marina reveals angiosperm adaptation to the sea.</title>
        <authorList>
            <person name="Olsen J.L."/>
            <person name="Rouze P."/>
            <person name="Verhelst B."/>
            <person name="Lin Y.-C."/>
            <person name="Bayer T."/>
            <person name="Collen J."/>
            <person name="Dattolo E."/>
            <person name="De Paoli E."/>
            <person name="Dittami S."/>
            <person name="Maumus F."/>
            <person name="Michel G."/>
            <person name="Kersting A."/>
            <person name="Lauritano C."/>
            <person name="Lohaus R."/>
            <person name="Toepel M."/>
            <person name="Tonon T."/>
            <person name="Vanneste K."/>
            <person name="Amirebrahimi M."/>
            <person name="Brakel J."/>
            <person name="Bostroem C."/>
            <person name="Chovatia M."/>
            <person name="Grimwood J."/>
            <person name="Jenkins J.W."/>
            <person name="Jueterbock A."/>
            <person name="Mraz A."/>
            <person name="Stam W.T."/>
            <person name="Tice H."/>
            <person name="Bornberg-Bauer E."/>
            <person name="Green P.J."/>
            <person name="Pearson G.A."/>
            <person name="Procaccini G."/>
            <person name="Duarte C.M."/>
            <person name="Schmutz J."/>
            <person name="Reusch T.B.H."/>
            <person name="Van de Peer Y."/>
        </authorList>
    </citation>
    <scope>NUCLEOTIDE SEQUENCE [LARGE SCALE GENOMIC DNA]</scope>
    <source>
        <strain evidence="3">cv. Finnish</strain>
    </source>
</reference>
<accession>A0A0K9NLM9</accession>
<comment type="caution">
    <text evidence="2">The sequence shown here is derived from an EMBL/GenBank/DDBJ whole genome shotgun (WGS) entry which is preliminary data.</text>
</comment>
<organism evidence="2 3">
    <name type="scientific">Zostera marina</name>
    <name type="common">Eelgrass</name>
    <dbReference type="NCBI Taxonomy" id="29655"/>
    <lineage>
        <taxon>Eukaryota</taxon>
        <taxon>Viridiplantae</taxon>
        <taxon>Streptophyta</taxon>
        <taxon>Embryophyta</taxon>
        <taxon>Tracheophyta</taxon>
        <taxon>Spermatophyta</taxon>
        <taxon>Magnoliopsida</taxon>
        <taxon>Liliopsida</taxon>
        <taxon>Zosteraceae</taxon>
        <taxon>Zostera</taxon>
    </lineage>
</organism>
<dbReference type="PANTHER" id="PTHR31008">
    <property type="entry name" value="COP1-INTERACTING PROTEIN-RELATED"/>
    <property type="match status" value="1"/>
</dbReference>
<feature type="region of interest" description="Disordered" evidence="1">
    <location>
        <begin position="269"/>
        <end position="302"/>
    </location>
</feature>